<accession>A0A6J5L8R2</accession>
<dbReference type="EMBL" id="LR796233">
    <property type="protein sequence ID" value="CAB4129130.1"/>
    <property type="molecule type" value="Genomic_DNA"/>
</dbReference>
<reference evidence="1" key="1">
    <citation type="submission" date="2020-04" db="EMBL/GenBank/DDBJ databases">
        <authorList>
            <person name="Chiriac C."/>
            <person name="Salcher M."/>
            <person name="Ghai R."/>
            <person name="Kavagutti S V."/>
        </authorList>
    </citation>
    <scope>NUCLEOTIDE SEQUENCE</scope>
</reference>
<protein>
    <submittedName>
        <fullName evidence="1">Uncharacterized protein</fullName>
    </submittedName>
</protein>
<sequence>MKLKNMIIDNEYDNAFPFDREYTDWINCMEYDYTETGSSLTVTSKVNIVLHKDNEEFSPFSTVNS</sequence>
<gene>
    <name evidence="1" type="ORF">UFOVP112_228</name>
</gene>
<proteinExistence type="predicted"/>
<name>A0A6J5L8R2_9CAUD</name>
<evidence type="ECO:0000313" key="1">
    <source>
        <dbReference type="EMBL" id="CAB4129130.1"/>
    </source>
</evidence>
<organism evidence="1">
    <name type="scientific">uncultured Caudovirales phage</name>
    <dbReference type="NCBI Taxonomy" id="2100421"/>
    <lineage>
        <taxon>Viruses</taxon>
        <taxon>Duplodnaviria</taxon>
        <taxon>Heunggongvirae</taxon>
        <taxon>Uroviricota</taxon>
        <taxon>Caudoviricetes</taxon>
        <taxon>Peduoviridae</taxon>
        <taxon>Maltschvirus</taxon>
        <taxon>Maltschvirus maltsch</taxon>
    </lineage>
</organism>